<reference evidence="2 3" key="1">
    <citation type="submission" date="2018-08" db="EMBL/GenBank/DDBJ databases">
        <title>A genome reference for cultivated species of the human gut microbiota.</title>
        <authorList>
            <person name="Zou Y."/>
            <person name="Xue W."/>
            <person name="Luo G."/>
        </authorList>
    </citation>
    <scope>NUCLEOTIDE SEQUENCE [LARGE SCALE GENOMIC DNA]</scope>
    <source>
        <strain evidence="2 3">AM27-11</strain>
    </source>
</reference>
<dbReference type="EMBL" id="QSKW01000005">
    <property type="protein sequence ID" value="RHE99065.1"/>
    <property type="molecule type" value="Genomic_DNA"/>
</dbReference>
<proteinExistence type="predicted"/>
<dbReference type="RefSeq" id="WP_118929882.1">
    <property type="nucleotide sequence ID" value="NZ_QSKW01000005.1"/>
</dbReference>
<feature type="coiled-coil region" evidence="1">
    <location>
        <begin position="16"/>
        <end position="50"/>
    </location>
</feature>
<sequence>MSEFDGEIRINTKINTADAEKMLMKLEEKMQQSAKQCEKIQAKMKELANQKIPTEEFAQVQAQIEKDTASLNKLIERMDKFTALGGKTDSKAFKSMQYDVEQLRNSIKQAKADKQAMQADGSDYINPKTTPQYQELNTQLQNAQSEFNSLKEASRQAASELLKTGNKGNTSFLNIGKAAEAAKKVVGGVASVAGKVKTAMGNMANKAGKAFSKLTTHTKKSNSALSRFGNTVKQLALSMVVFQVISKTFNAMVASIKSGIQNYAKYSDKFNESMSAFKTSLDNLKNSAGAAAMPIVNALLPGITALCDGLTRAANFANQLFSTLAGKTTWSKAVSQQKDYAKSLDKTAGAAKKTAGALASFDDLNILQKTDSESTGGGTSTEQVQYTEEKIPDSVKKIKEMLGESDWTELGSMIADKINKAMENIDWESIQQEAELIGTRIGTLINGFVAEFDWNLLGKTVAEGINTALIFLNTFLTTVDWTAIGSAFATGINGFVTNLDWNLLGTTIGNGFNMAIDSFYGFVSTLDWSKLGTSLGESIQSALTTIDWETLGKSVSDGFIGLLDFITEAIYAIDWKQLGNDVAAVVKNIDWDGVSDALFEGIGAALGALAAFLQGLLEDAWNSVVDWWYDAAYEDGEFTMEGLLNGITEKLTDIGNWIDEHIFQPFMEGFRNVFGIHSPSMVMQEMGGYIIDGLKEGLLGIWEKVEWIITEFKEKLKEAFTNAKNNTISIFSSMKTKMVDIFKGMWSGMKNVINTIINGIEFMVNRVVDGINNMINALNRLSFDIPDWVPQLGGKSFGLSIPTIPTVSIPRLANGGITTGSTLANIGEAGREAVLPLENNTGWMDDLASKLASKMPDYSGAKTVMLAVDGKEFARINLPYLQDEEMRLGIVEG</sequence>
<organism evidence="2 3">
    <name type="scientific">Roseburia inulinivorans</name>
    <dbReference type="NCBI Taxonomy" id="360807"/>
    <lineage>
        <taxon>Bacteria</taxon>
        <taxon>Bacillati</taxon>
        <taxon>Bacillota</taxon>
        <taxon>Clostridia</taxon>
        <taxon>Lachnospirales</taxon>
        <taxon>Lachnospiraceae</taxon>
        <taxon>Roseburia</taxon>
    </lineage>
</organism>
<dbReference type="Gene3D" id="1.20.120.20">
    <property type="entry name" value="Apolipoprotein"/>
    <property type="match status" value="2"/>
</dbReference>
<keyword evidence="1" id="KW-0175">Coiled coil</keyword>
<evidence type="ECO:0008006" key="4">
    <source>
        <dbReference type="Google" id="ProtNLM"/>
    </source>
</evidence>
<accession>A0A3R6FPN9</accession>
<evidence type="ECO:0000313" key="2">
    <source>
        <dbReference type="EMBL" id="RHE99065.1"/>
    </source>
</evidence>
<comment type="caution">
    <text evidence="2">The sequence shown here is derived from an EMBL/GenBank/DDBJ whole genome shotgun (WGS) entry which is preliminary data.</text>
</comment>
<gene>
    <name evidence="2" type="ORF">DW707_04890</name>
</gene>
<feature type="coiled-coil region" evidence="1">
    <location>
        <begin position="93"/>
        <end position="160"/>
    </location>
</feature>
<dbReference type="AlphaFoldDB" id="A0A3R6FPN9"/>
<protein>
    <recommendedName>
        <fullName evidence="4">Phage-related protein</fullName>
    </recommendedName>
</protein>
<evidence type="ECO:0000256" key="1">
    <source>
        <dbReference type="SAM" id="Coils"/>
    </source>
</evidence>
<dbReference type="Proteomes" id="UP000286271">
    <property type="component" value="Unassembled WGS sequence"/>
</dbReference>
<name>A0A3R6FPN9_9FIRM</name>
<evidence type="ECO:0000313" key="3">
    <source>
        <dbReference type="Proteomes" id="UP000286271"/>
    </source>
</evidence>